<dbReference type="EC" id="2.7.1.-" evidence="5"/>
<reference evidence="5 6" key="1">
    <citation type="submission" date="2023-03" db="EMBL/GenBank/DDBJ databases">
        <title>Paludisphaera mucosa sp. nov. a novel planctomycete from northern fen.</title>
        <authorList>
            <person name="Ivanova A."/>
        </authorList>
    </citation>
    <scope>NUCLEOTIDE SEQUENCE [LARGE SCALE GENOMIC DNA]</scope>
    <source>
        <strain evidence="5 6">Pla2</strain>
    </source>
</reference>
<dbReference type="SUPFAM" id="SSF53613">
    <property type="entry name" value="Ribokinase-like"/>
    <property type="match status" value="1"/>
</dbReference>
<dbReference type="InterPro" id="IPR011611">
    <property type="entry name" value="PfkB_dom"/>
</dbReference>
<dbReference type="Pfam" id="PF00294">
    <property type="entry name" value="PfkB"/>
    <property type="match status" value="1"/>
</dbReference>
<evidence type="ECO:0000256" key="2">
    <source>
        <dbReference type="ARBA" id="ARBA00022679"/>
    </source>
</evidence>
<evidence type="ECO:0000313" key="5">
    <source>
        <dbReference type="EMBL" id="MDG3004448.1"/>
    </source>
</evidence>
<gene>
    <name evidence="5" type="ORF">PZE19_11740</name>
</gene>
<evidence type="ECO:0000313" key="6">
    <source>
        <dbReference type="Proteomes" id="UP001216907"/>
    </source>
</evidence>
<dbReference type="CDD" id="cd01167">
    <property type="entry name" value="bac_FRK"/>
    <property type="match status" value="1"/>
</dbReference>
<keyword evidence="6" id="KW-1185">Reference proteome</keyword>
<dbReference type="PANTHER" id="PTHR43085">
    <property type="entry name" value="HEXOKINASE FAMILY MEMBER"/>
    <property type="match status" value="1"/>
</dbReference>
<dbReference type="PANTHER" id="PTHR43085:SF57">
    <property type="entry name" value="CARBOHYDRATE KINASE PFKB DOMAIN-CONTAINING PROTEIN"/>
    <property type="match status" value="1"/>
</dbReference>
<protein>
    <submittedName>
        <fullName evidence="5">Carbohydrate kinase</fullName>
        <ecNumber evidence="5">2.7.1.-</ecNumber>
    </submittedName>
</protein>
<accession>A0ABT6FA29</accession>
<comment type="similarity">
    <text evidence="1">Belongs to the carbohydrate kinase PfkB family.</text>
</comment>
<comment type="caution">
    <text evidence="5">The sequence shown here is derived from an EMBL/GenBank/DDBJ whole genome shotgun (WGS) entry which is preliminary data.</text>
</comment>
<dbReference type="EMBL" id="JARRAG010000002">
    <property type="protein sequence ID" value="MDG3004448.1"/>
    <property type="molecule type" value="Genomic_DNA"/>
</dbReference>
<sequence length="292" mass="30687">MFKVLAVGEVLWDLLPGGKQLGGAPANFAYHCRSLGADARIVSRVGDDDLGREVLERFRGLGLPTDTVEVDPEAPTGTVSVEVDATGQPRYTIHEGVAWDRIEAGPTATARAAEAHAVCFGSLAQRASKSRDAIARIVAAARPDALRIFDVNLRPPFVDRDVVARSLEMASVFKLNDQELVVLADMFGVAGPAEAVVESLADRFGLACVAVTRGIAGSLLFAEGRWSDHPGLEVEVVDTIGAGDAFTATLTMGLLAGRPLDEINRRANAVAAFVCTRPGGTPALPASLLSGF</sequence>
<dbReference type="InterPro" id="IPR029056">
    <property type="entry name" value="Ribokinase-like"/>
</dbReference>
<dbReference type="PROSITE" id="PS00583">
    <property type="entry name" value="PFKB_KINASES_1"/>
    <property type="match status" value="1"/>
</dbReference>
<organism evidence="5 6">
    <name type="scientific">Paludisphaera mucosa</name>
    <dbReference type="NCBI Taxonomy" id="3030827"/>
    <lineage>
        <taxon>Bacteria</taxon>
        <taxon>Pseudomonadati</taxon>
        <taxon>Planctomycetota</taxon>
        <taxon>Planctomycetia</taxon>
        <taxon>Isosphaerales</taxon>
        <taxon>Isosphaeraceae</taxon>
        <taxon>Paludisphaera</taxon>
    </lineage>
</organism>
<keyword evidence="3 5" id="KW-0418">Kinase</keyword>
<evidence type="ECO:0000256" key="3">
    <source>
        <dbReference type="ARBA" id="ARBA00022777"/>
    </source>
</evidence>
<dbReference type="InterPro" id="IPR050306">
    <property type="entry name" value="PfkB_Carbo_kinase"/>
</dbReference>
<evidence type="ECO:0000259" key="4">
    <source>
        <dbReference type="Pfam" id="PF00294"/>
    </source>
</evidence>
<dbReference type="RefSeq" id="WP_277860806.1">
    <property type="nucleotide sequence ID" value="NZ_JARRAG010000002.1"/>
</dbReference>
<keyword evidence="2 5" id="KW-0808">Transferase</keyword>
<dbReference type="Proteomes" id="UP001216907">
    <property type="component" value="Unassembled WGS sequence"/>
</dbReference>
<dbReference type="Gene3D" id="3.40.1190.20">
    <property type="match status" value="1"/>
</dbReference>
<feature type="domain" description="Carbohydrate kinase PfkB" evidence="4">
    <location>
        <begin position="19"/>
        <end position="285"/>
    </location>
</feature>
<name>A0ABT6FA29_9BACT</name>
<dbReference type="GO" id="GO:0016301">
    <property type="term" value="F:kinase activity"/>
    <property type="evidence" value="ECO:0007669"/>
    <property type="project" value="UniProtKB-KW"/>
</dbReference>
<proteinExistence type="inferred from homology"/>
<evidence type="ECO:0000256" key="1">
    <source>
        <dbReference type="ARBA" id="ARBA00010688"/>
    </source>
</evidence>
<dbReference type="InterPro" id="IPR002173">
    <property type="entry name" value="Carboh/pur_kinase_PfkB_CS"/>
</dbReference>